<accession>A0A0A8Y9A9</accession>
<dbReference type="EMBL" id="GBRH01276015">
    <property type="protein sequence ID" value="JAD21880.1"/>
    <property type="molecule type" value="Transcribed_RNA"/>
</dbReference>
<dbReference type="AlphaFoldDB" id="A0A0A8Y9A9"/>
<sequence length="82" mass="9495">MLQLPHILDPAVATHYDVPFRGEYRSSHEKCRLHLSVFWPKQIRGLFFVAVLIIKLENPASKLHFNFSAMLLLSSLYITTVQ</sequence>
<name>A0A0A8Y9A9_ARUDO</name>
<organism evidence="1">
    <name type="scientific">Arundo donax</name>
    <name type="common">Giant reed</name>
    <name type="synonym">Donax arundinaceus</name>
    <dbReference type="NCBI Taxonomy" id="35708"/>
    <lineage>
        <taxon>Eukaryota</taxon>
        <taxon>Viridiplantae</taxon>
        <taxon>Streptophyta</taxon>
        <taxon>Embryophyta</taxon>
        <taxon>Tracheophyta</taxon>
        <taxon>Spermatophyta</taxon>
        <taxon>Magnoliopsida</taxon>
        <taxon>Liliopsida</taxon>
        <taxon>Poales</taxon>
        <taxon>Poaceae</taxon>
        <taxon>PACMAD clade</taxon>
        <taxon>Arundinoideae</taxon>
        <taxon>Arundineae</taxon>
        <taxon>Arundo</taxon>
    </lineage>
</organism>
<evidence type="ECO:0000313" key="1">
    <source>
        <dbReference type="EMBL" id="JAD21880.1"/>
    </source>
</evidence>
<reference evidence="1" key="1">
    <citation type="submission" date="2014-09" db="EMBL/GenBank/DDBJ databases">
        <authorList>
            <person name="Magalhaes I.L.F."/>
            <person name="Oliveira U."/>
            <person name="Santos F.R."/>
            <person name="Vidigal T.H.D.A."/>
            <person name="Brescovit A.D."/>
            <person name="Santos A.J."/>
        </authorList>
    </citation>
    <scope>NUCLEOTIDE SEQUENCE</scope>
    <source>
        <tissue evidence="1">Shoot tissue taken approximately 20 cm above the soil surface</tissue>
    </source>
</reference>
<protein>
    <submittedName>
        <fullName evidence="1">Uncharacterized protein</fullName>
    </submittedName>
</protein>
<reference evidence="1" key="2">
    <citation type="journal article" date="2015" name="Data Brief">
        <title>Shoot transcriptome of the giant reed, Arundo donax.</title>
        <authorList>
            <person name="Barrero R.A."/>
            <person name="Guerrero F.D."/>
            <person name="Moolhuijzen P."/>
            <person name="Goolsby J.A."/>
            <person name="Tidwell J."/>
            <person name="Bellgard S.E."/>
            <person name="Bellgard M.I."/>
        </authorList>
    </citation>
    <scope>NUCLEOTIDE SEQUENCE</scope>
    <source>
        <tissue evidence="1">Shoot tissue taken approximately 20 cm above the soil surface</tissue>
    </source>
</reference>
<proteinExistence type="predicted"/>